<evidence type="ECO:0000313" key="2">
    <source>
        <dbReference type="Proteomes" id="UP000257109"/>
    </source>
</evidence>
<accession>A0A371FDL1</accession>
<sequence>MFLSKSKHKLVKNWNFNELVKQLSFVGRVILIKSMLQTLLTYVMQSTMPNFICNITDRSRKIHMVFFCGRLSFLTLCPSSKAKSAMQTNGTSPNYIVTFLFELLNRFAPWSPCAKKNNDVVVWAKSQDGMIRKLRVLKRVLFDDWKVAHDIFIKNEQRLKKPIAKSTTCSVCAEKLKFIFYLMLHFINMISEWVHVNATIAIRAQTIVHHITTCGSFDKSRILCFIPLIKLLDDSNTFFHQVILNLITYGCTLSHPYYNLISEIKELACSRSTMLLSHIYLK</sequence>
<comment type="caution">
    <text evidence="1">The sequence shown here is derived from an EMBL/GenBank/DDBJ whole genome shotgun (WGS) entry which is preliminary data.</text>
</comment>
<organism evidence="1 2">
    <name type="scientific">Mucuna pruriens</name>
    <name type="common">Velvet bean</name>
    <name type="synonym">Dolichos pruriens</name>
    <dbReference type="NCBI Taxonomy" id="157652"/>
    <lineage>
        <taxon>Eukaryota</taxon>
        <taxon>Viridiplantae</taxon>
        <taxon>Streptophyta</taxon>
        <taxon>Embryophyta</taxon>
        <taxon>Tracheophyta</taxon>
        <taxon>Spermatophyta</taxon>
        <taxon>Magnoliopsida</taxon>
        <taxon>eudicotyledons</taxon>
        <taxon>Gunneridae</taxon>
        <taxon>Pentapetalae</taxon>
        <taxon>rosids</taxon>
        <taxon>fabids</taxon>
        <taxon>Fabales</taxon>
        <taxon>Fabaceae</taxon>
        <taxon>Papilionoideae</taxon>
        <taxon>50 kb inversion clade</taxon>
        <taxon>NPAAA clade</taxon>
        <taxon>indigoferoid/millettioid clade</taxon>
        <taxon>Phaseoleae</taxon>
        <taxon>Mucuna</taxon>
    </lineage>
</organism>
<reference evidence="1" key="1">
    <citation type="submission" date="2018-05" db="EMBL/GenBank/DDBJ databases">
        <title>Draft genome of Mucuna pruriens seed.</title>
        <authorList>
            <person name="Nnadi N.E."/>
            <person name="Vos R."/>
            <person name="Hasami M.H."/>
            <person name="Devisetty U.K."/>
            <person name="Aguiy J.C."/>
        </authorList>
    </citation>
    <scope>NUCLEOTIDE SEQUENCE [LARGE SCALE GENOMIC DNA]</scope>
    <source>
        <strain evidence="1">JCA_2017</strain>
    </source>
</reference>
<evidence type="ECO:0000313" key="1">
    <source>
        <dbReference type="EMBL" id="RDX76193.1"/>
    </source>
</evidence>
<dbReference type="Proteomes" id="UP000257109">
    <property type="component" value="Unassembled WGS sequence"/>
</dbReference>
<protein>
    <submittedName>
        <fullName evidence="1">Uncharacterized protein</fullName>
    </submittedName>
</protein>
<feature type="non-terminal residue" evidence="1">
    <location>
        <position position="1"/>
    </location>
</feature>
<name>A0A371FDL1_MUCPR</name>
<keyword evidence="2" id="KW-1185">Reference proteome</keyword>
<gene>
    <name evidence="1" type="ORF">CR513_43844</name>
</gene>
<proteinExistence type="predicted"/>
<dbReference type="AlphaFoldDB" id="A0A371FDL1"/>
<dbReference type="EMBL" id="QJKJ01009598">
    <property type="protein sequence ID" value="RDX76193.1"/>
    <property type="molecule type" value="Genomic_DNA"/>
</dbReference>